<protein>
    <submittedName>
        <fullName evidence="3">Caspase family protein</fullName>
    </submittedName>
</protein>
<reference evidence="3 4" key="1">
    <citation type="submission" date="2022-07" db="EMBL/GenBank/DDBJ databases">
        <title>Characterization of plant growth promoting rhizobacteria (PGPR) for use as bioinoculants in agriculture.</title>
        <authorList>
            <person name="Hassen A.I."/>
            <person name="Pierneef R."/>
        </authorList>
    </citation>
    <scope>NUCLEOTIDE SEQUENCE [LARGE SCALE GENOMIC DNA]</scope>
    <source>
        <strain evidence="3 4">SARCC-3054</strain>
    </source>
</reference>
<sequence>MRLVSVSVGVVEYRELYYQSDTSRLRYAESDAMAFQHYCIAASDLKDNFHHVALLNKAATLADIEAAIAAIATIPSIDLFVLYLAGHGEQGEESGGWFCLHDAVPRARSLDGNAIDRLLRSVSSEMTLLLIDCCHAEATTRDIPFFLDLQGKGNRAYLASARANQLAWEDNALKRSIFSDVLLRALSTDGAPALSSGAVSFESSLVPYLRQQVPLLASRNKRGAVQEPVTGGSHAFDFAFPVVTSKSLGRPLTITQTVRARFRRWLTIMLVTVVATFAMCELILYHVAVNATGRIVVRPGLRETFGLLPVHVGREIDTGFSLDDLNPRKPEAYKDLDLGKWRGVSSHLDAERQRPWLSQIEPNFTPHVAKRVAILARGDEATFDTDNTPPFEEAAFLALLSGTGVEKAGEKIYGIQRPVPPACNSDAENNFDFNLLNSAQSVFLADLAWGFFTASKNEKQRVGQIEALVHTVAYRAVFHKETGDEAPAEAEALARELMKVRRQYGTWSVQSMATIQPSQSHSWCSFHDLLMLGLLGNESGAVVAERSWRKAFSTKIEKNGDLETKEQAIAWRALGYLAQIRPLEKETFESILNLINDDKRGLSSSLRAVKLLERAAGTQALPDDIRAMLFSHIGPRREEFDFDPVEAFVILASNYPFLKDVERQKLVQWVKDEGNGYRTFDSFREGLGYLALNGEAHPEYLAMLQNALSPASRFRTQATGYRGEMVIAATSDSAVVALGRWAQRSPLPSETVAQIANIAASRPDLETRDEVLKGLAYQWDLVCADADAKILRALSKYDDEAVQRQLVEEVSAVALTLADPPQRKGCMERLMTAWKSETEPELRMSIARVLGRTVFLR</sequence>
<dbReference type="Proteomes" id="UP001207830">
    <property type="component" value="Unassembled WGS sequence"/>
</dbReference>
<accession>A0ABT3YUT6</accession>
<name>A0ABT3YUT6_9PSED</name>
<proteinExistence type="predicted"/>
<dbReference type="SUPFAM" id="SSF52129">
    <property type="entry name" value="Caspase-like"/>
    <property type="match status" value="1"/>
</dbReference>
<evidence type="ECO:0000259" key="2">
    <source>
        <dbReference type="Pfam" id="PF00656"/>
    </source>
</evidence>
<keyword evidence="4" id="KW-1185">Reference proteome</keyword>
<keyword evidence="1" id="KW-0472">Membrane</keyword>
<keyword evidence="1" id="KW-1133">Transmembrane helix</keyword>
<evidence type="ECO:0000313" key="3">
    <source>
        <dbReference type="EMBL" id="MCY0109276.1"/>
    </source>
</evidence>
<dbReference type="InterPro" id="IPR029030">
    <property type="entry name" value="Caspase-like_dom_sf"/>
</dbReference>
<dbReference type="RefSeq" id="WP_267801714.1">
    <property type="nucleotide sequence ID" value="NZ_JANIGP010000008.1"/>
</dbReference>
<dbReference type="Gene3D" id="3.40.50.1460">
    <property type="match status" value="1"/>
</dbReference>
<evidence type="ECO:0000313" key="4">
    <source>
        <dbReference type="Proteomes" id="UP001207830"/>
    </source>
</evidence>
<evidence type="ECO:0000256" key="1">
    <source>
        <dbReference type="SAM" id="Phobius"/>
    </source>
</evidence>
<keyword evidence="1" id="KW-0812">Transmembrane</keyword>
<feature type="domain" description="Peptidase C14 caspase" evidence="2">
    <location>
        <begin position="21"/>
        <end position="190"/>
    </location>
</feature>
<feature type="transmembrane region" description="Helical" evidence="1">
    <location>
        <begin position="265"/>
        <end position="288"/>
    </location>
</feature>
<comment type="caution">
    <text evidence="3">The sequence shown here is derived from an EMBL/GenBank/DDBJ whole genome shotgun (WGS) entry which is preliminary data.</text>
</comment>
<dbReference type="Pfam" id="PF00656">
    <property type="entry name" value="Peptidase_C14"/>
    <property type="match status" value="1"/>
</dbReference>
<dbReference type="EMBL" id="JANIGP010000008">
    <property type="protein sequence ID" value="MCY0109276.1"/>
    <property type="molecule type" value="Genomic_DNA"/>
</dbReference>
<gene>
    <name evidence="3" type="ORF">NQF78_13195</name>
</gene>
<organism evidence="3 4">
    <name type="scientific">Pseudomonas monsensis</name>
    <dbReference type="NCBI Taxonomy" id="2745509"/>
    <lineage>
        <taxon>Bacteria</taxon>
        <taxon>Pseudomonadati</taxon>
        <taxon>Pseudomonadota</taxon>
        <taxon>Gammaproteobacteria</taxon>
        <taxon>Pseudomonadales</taxon>
        <taxon>Pseudomonadaceae</taxon>
        <taxon>Pseudomonas</taxon>
    </lineage>
</organism>
<dbReference type="InterPro" id="IPR011600">
    <property type="entry name" value="Pept_C14_caspase"/>
</dbReference>